<feature type="compositionally biased region" description="Polar residues" evidence="1">
    <location>
        <begin position="118"/>
        <end position="134"/>
    </location>
</feature>
<feature type="compositionally biased region" description="Polar residues" evidence="1">
    <location>
        <begin position="63"/>
        <end position="78"/>
    </location>
</feature>
<gene>
    <name evidence="2" type="ORF">RMCT_1903</name>
</gene>
<evidence type="ECO:0000313" key="3">
    <source>
        <dbReference type="Proteomes" id="UP000069654"/>
    </source>
</evidence>
<evidence type="ECO:0000256" key="1">
    <source>
        <dbReference type="SAM" id="MobiDB-lite"/>
    </source>
</evidence>
<feature type="region of interest" description="Disordered" evidence="1">
    <location>
        <begin position="109"/>
        <end position="134"/>
    </location>
</feature>
<dbReference type="EMBL" id="BCTB01000009">
    <property type="protein sequence ID" value="GAT14933.1"/>
    <property type="molecule type" value="Genomic_DNA"/>
</dbReference>
<dbReference type="OrthoDB" id="4729274at2"/>
<sequence length="134" mass="13491">MATLTLQTRRLLVAGGFAVSVVAAPAFIELLADTERERITPLASCPAGEEPDHFTGQCVPHTVPNSPASTSPFQSIPGNPNIPAVSLPGGGGAIPCTGRNVGQCIALSEVGGPPRVTPESQVGGSPTVTGRVSP</sequence>
<dbReference type="AlphaFoldDB" id="A0A117IM99"/>
<protein>
    <recommendedName>
        <fullName evidence="4">Intersectin-EH binding protein Ibp1</fullName>
    </recommendedName>
</protein>
<dbReference type="STRING" id="1797.RMCT_1903"/>
<accession>A0A117IM99</accession>
<organism evidence="2 3">
    <name type="scientific">Mycolicibacterium thermoresistibile</name>
    <name type="common">Mycobacterium thermoresistibile</name>
    <dbReference type="NCBI Taxonomy" id="1797"/>
    <lineage>
        <taxon>Bacteria</taxon>
        <taxon>Bacillati</taxon>
        <taxon>Actinomycetota</taxon>
        <taxon>Actinomycetes</taxon>
        <taxon>Mycobacteriales</taxon>
        <taxon>Mycobacteriaceae</taxon>
        <taxon>Mycolicibacterium</taxon>
    </lineage>
</organism>
<proteinExistence type="predicted"/>
<dbReference type="RefSeq" id="WP_040547172.1">
    <property type="nucleotide sequence ID" value="NZ_JACKTR010000038.1"/>
</dbReference>
<evidence type="ECO:0008006" key="4">
    <source>
        <dbReference type="Google" id="ProtNLM"/>
    </source>
</evidence>
<name>A0A117IM99_MYCTH</name>
<feature type="region of interest" description="Disordered" evidence="1">
    <location>
        <begin position="47"/>
        <end position="84"/>
    </location>
</feature>
<dbReference type="Proteomes" id="UP000069654">
    <property type="component" value="Unassembled WGS sequence"/>
</dbReference>
<comment type="caution">
    <text evidence="2">The sequence shown here is derived from an EMBL/GenBank/DDBJ whole genome shotgun (WGS) entry which is preliminary data.</text>
</comment>
<reference evidence="3" key="2">
    <citation type="submission" date="2016-02" db="EMBL/GenBank/DDBJ databases">
        <title>Draft genome sequence of five rapidly growing Mycobacterium species.</title>
        <authorList>
            <person name="Katahira K."/>
            <person name="Gotou Y."/>
            <person name="Iida K."/>
            <person name="Ogura Y."/>
            <person name="Hayashi T."/>
        </authorList>
    </citation>
    <scope>NUCLEOTIDE SEQUENCE [LARGE SCALE GENOMIC DNA]</scope>
    <source>
        <strain evidence="3">JCM6362</strain>
    </source>
</reference>
<evidence type="ECO:0000313" key="2">
    <source>
        <dbReference type="EMBL" id="GAT14933.1"/>
    </source>
</evidence>
<reference evidence="2 3" key="1">
    <citation type="journal article" date="2016" name="Genome Announc.">
        <title>Draft Genome Sequences of Five Rapidly Growing Mycobacterium Species, M. thermoresistibile, M. fortuitum subsp. acetamidolyticum, M. canariasense, M. brisbanense, and M. novocastrense.</title>
        <authorList>
            <person name="Katahira K."/>
            <person name="Ogura Y."/>
            <person name="Gotoh Y."/>
            <person name="Hayashi T."/>
        </authorList>
    </citation>
    <scope>NUCLEOTIDE SEQUENCE [LARGE SCALE GENOMIC DNA]</scope>
    <source>
        <strain evidence="2 3">JCM6362</strain>
    </source>
</reference>